<reference evidence="2" key="2">
    <citation type="submission" date="2021-04" db="EMBL/GenBank/DDBJ databases">
        <authorList>
            <person name="Podell S."/>
        </authorList>
    </citation>
    <scope>NUCLEOTIDE SEQUENCE</scope>
    <source>
        <strain evidence="2">Hildebrandi</strain>
    </source>
</reference>
<protein>
    <submittedName>
        <fullName evidence="2">Uncharacterized protein</fullName>
    </submittedName>
</protein>
<feature type="compositionally biased region" description="Polar residues" evidence="1">
    <location>
        <begin position="173"/>
        <end position="182"/>
    </location>
</feature>
<evidence type="ECO:0000313" key="3">
    <source>
        <dbReference type="Proteomes" id="UP000693970"/>
    </source>
</evidence>
<feature type="compositionally biased region" description="Low complexity" evidence="1">
    <location>
        <begin position="193"/>
        <end position="203"/>
    </location>
</feature>
<sequence length="231" mass="24886">MRHDEEAPPPAEQGAILTPPPVGKPSDKAPRMAVEDSAASFIESVRKVFAPCVGVVDAASILMGNCRFSKDSFDTGEGGMANRLKTGAMQKSVQKRQGETLEIPANGGFDDDVSAISAHTLEEMERSRQAKRSSRMQLLTPTNTGSTSRRPKVTPHRSRPPGTARSDFKTSGGAITNHQLWTMPQPHLEEEGSVGVSTSGSSSAEDDPPRISARDYKWNGRKSLNMARRAA</sequence>
<dbReference type="OrthoDB" id="49003at2759"/>
<feature type="compositionally biased region" description="Basic and acidic residues" evidence="1">
    <location>
        <begin position="207"/>
        <end position="218"/>
    </location>
</feature>
<dbReference type="Proteomes" id="UP000693970">
    <property type="component" value="Unassembled WGS sequence"/>
</dbReference>
<feature type="region of interest" description="Disordered" evidence="1">
    <location>
        <begin position="1"/>
        <end position="31"/>
    </location>
</feature>
<evidence type="ECO:0000313" key="2">
    <source>
        <dbReference type="EMBL" id="KAG7360680.1"/>
    </source>
</evidence>
<evidence type="ECO:0000256" key="1">
    <source>
        <dbReference type="SAM" id="MobiDB-lite"/>
    </source>
</evidence>
<keyword evidence="3" id="KW-1185">Reference proteome</keyword>
<feature type="compositionally biased region" description="Basic residues" evidence="1">
    <location>
        <begin position="149"/>
        <end position="159"/>
    </location>
</feature>
<dbReference type="EMBL" id="JAGRRH010000013">
    <property type="protein sequence ID" value="KAG7360680.1"/>
    <property type="molecule type" value="Genomic_DNA"/>
</dbReference>
<gene>
    <name evidence="2" type="ORF">IV203_035779</name>
</gene>
<reference evidence="2" key="1">
    <citation type="journal article" date="2021" name="Sci. Rep.">
        <title>Diploid genomic architecture of Nitzschia inconspicua, an elite biomass production diatom.</title>
        <authorList>
            <person name="Oliver A."/>
            <person name="Podell S."/>
            <person name="Pinowska A."/>
            <person name="Traller J.C."/>
            <person name="Smith S.R."/>
            <person name="McClure R."/>
            <person name="Beliaev A."/>
            <person name="Bohutskyi P."/>
            <person name="Hill E.A."/>
            <person name="Rabines A."/>
            <person name="Zheng H."/>
            <person name="Allen L.Z."/>
            <person name="Kuo A."/>
            <person name="Grigoriev I.V."/>
            <person name="Allen A.E."/>
            <person name="Hazlebeck D."/>
            <person name="Allen E.E."/>
        </authorList>
    </citation>
    <scope>NUCLEOTIDE SEQUENCE</scope>
    <source>
        <strain evidence="2">Hildebrandi</strain>
    </source>
</reference>
<organism evidence="2 3">
    <name type="scientific">Nitzschia inconspicua</name>
    <dbReference type="NCBI Taxonomy" id="303405"/>
    <lineage>
        <taxon>Eukaryota</taxon>
        <taxon>Sar</taxon>
        <taxon>Stramenopiles</taxon>
        <taxon>Ochrophyta</taxon>
        <taxon>Bacillariophyta</taxon>
        <taxon>Bacillariophyceae</taxon>
        <taxon>Bacillariophycidae</taxon>
        <taxon>Bacillariales</taxon>
        <taxon>Bacillariaceae</taxon>
        <taxon>Nitzschia</taxon>
    </lineage>
</organism>
<name>A0A9K3LDZ9_9STRA</name>
<proteinExistence type="predicted"/>
<comment type="caution">
    <text evidence="2">The sequence shown here is derived from an EMBL/GenBank/DDBJ whole genome shotgun (WGS) entry which is preliminary data.</text>
</comment>
<feature type="compositionally biased region" description="Polar residues" evidence="1">
    <location>
        <begin position="135"/>
        <end position="148"/>
    </location>
</feature>
<dbReference type="AlphaFoldDB" id="A0A9K3LDZ9"/>
<accession>A0A9K3LDZ9</accession>
<feature type="region of interest" description="Disordered" evidence="1">
    <location>
        <begin position="123"/>
        <end position="231"/>
    </location>
</feature>